<feature type="domain" description="Chromo" evidence="3">
    <location>
        <begin position="14"/>
        <end position="51"/>
    </location>
</feature>
<sequence length="414" mass="48425">MGRPKKTYNSEKRYLVEDILNRKSEDGKILYLIKWEGYSGNKCTWEPSENLNDSLIRRYERSISEGIPFILLSSDESSEDEEENDDIMMKEILEIKVRNRIEQCKILYDDGTKKWVPKSKIQNEKILQEYEDRKDKYCGGVRKRLSKESISDDDVFSKKKNSSIESLEDKTTETEKSTCRTRSFKQPLSCHYDSKYSLLKNNRNPPRRSSRLNTTYNFKETSPLSSPRSSGSSCTWTNDTVNTFESTSSLNKTNKKASKVDVNDGKLYLINTIVDHRIVNGITEYRIRWKGYTSKHDTWQTADTFYDPNIIAEYEKESNKEKYKSAFTSTFNNNLNEDINDCLLDTIMSEAKKGTKYNENEILGVLAMQYNKKNEKFYLIQLINKNVVPIHPTDIPEKFKSECLRLDKRQSFGW</sequence>
<feature type="domain" description="Chromo" evidence="3">
    <location>
        <begin position="268"/>
        <end position="326"/>
    </location>
</feature>
<dbReference type="Gene3D" id="2.40.50.40">
    <property type="match status" value="2"/>
</dbReference>
<evidence type="ECO:0000259" key="3">
    <source>
        <dbReference type="PROSITE" id="PS50013"/>
    </source>
</evidence>
<dbReference type="AlphaFoldDB" id="A0A0N5BUM2"/>
<proteinExistence type="predicted"/>
<dbReference type="PANTHER" id="PTHR22812">
    <property type="entry name" value="CHROMOBOX PROTEIN"/>
    <property type="match status" value="1"/>
</dbReference>
<keyword evidence="2" id="KW-0539">Nucleus</keyword>
<dbReference type="WBParaSite" id="SPAL_0000954300.1">
    <property type="protein sequence ID" value="SPAL_0000954300.1"/>
    <property type="gene ID" value="SPAL_0000954300"/>
</dbReference>
<comment type="subcellular location">
    <subcellularLocation>
        <location evidence="1">Nucleus</location>
    </subcellularLocation>
</comment>
<protein>
    <submittedName>
        <fullName evidence="5">Chromo domain-containing protein</fullName>
    </submittedName>
</protein>
<dbReference type="Proteomes" id="UP000046392">
    <property type="component" value="Unplaced"/>
</dbReference>
<reference evidence="5" key="1">
    <citation type="submission" date="2017-02" db="UniProtKB">
        <authorList>
            <consortium name="WormBaseParasite"/>
        </authorList>
    </citation>
    <scope>IDENTIFICATION</scope>
</reference>
<dbReference type="InterPro" id="IPR023780">
    <property type="entry name" value="Chromo_domain"/>
</dbReference>
<dbReference type="PROSITE" id="PS50013">
    <property type="entry name" value="CHROMO_2"/>
    <property type="match status" value="2"/>
</dbReference>
<dbReference type="SMART" id="SM00298">
    <property type="entry name" value="CHROMO"/>
    <property type="match status" value="2"/>
</dbReference>
<evidence type="ECO:0000313" key="5">
    <source>
        <dbReference type="WBParaSite" id="SPAL_0000954300.1"/>
    </source>
</evidence>
<keyword evidence="4" id="KW-1185">Reference proteome</keyword>
<dbReference type="InterPro" id="IPR016197">
    <property type="entry name" value="Chromo-like_dom_sf"/>
</dbReference>
<dbReference type="CDD" id="cd00024">
    <property type="entry name" value="CD_CSD"/>
    <property type="match status" value="2"/>
</dbReference>
<dbReference type="GO" id="GO:0005634">
    <property type="term" value="C:nucleus"/>
    <property type="evidence" value="ECO:0007669"/>
    <property type="project" value="UniProtKB-SubCell"/>
</dbReference>
<dbReference type="SUPFAM" id="SSF54160">
    <property type="entry name" value="Chromo domain-like"/>
    <property type="match status" value="2"/>
</dbReference>
<dbReference type="PROSITE" id="PS00598">
    <property type="entry name" value="CHROMO_1"/>
    <property type="match status" value="1"/>
</dbReference>
<dbReference type="InterPro" id="IPR023779">
    <property type="entry name" value="Chromodomain_CS"/>
</dbReference>
<dbReference type="Pfam" id="PF00385">
    <property type="entry name" value="Chromo"/>
    <property type="match status" value="2"/>
</dbReference>
<evidence type="ECO:0000313" key="4">
    <source>
        <dbReference type="Proteomes" id="UP000046392"/>
    </source>
</evidence>
<evidence type="ECO:0000256" key="1">
    <source>
        <dbReference type="ARBA" id="ARBA00004123"/>
    </source>
</evidence>
<accession>A0A0N5BUM2</accession>
<dbReference type="STRING" id="174720.A0A0N5BUM2"/>
<organism evidence="4 5">
    <name type="scientific">Strongyloides papillosus</name>
    <name type="common">Intestinal threadworm</name>
    <dbReference type="NCBI Taxonomy" id="174720"/>
    <lineage>
        <taxon>Eukaryota</taxon>
        <taxon>Metazoa</taxon>
        <taxon>Ecdysozoa</taxon>
        <taxon>Nematoda</taxon>
        <taxon>Chromadorea</taxon>
        <taxon>Rhabditida</taxon>
        <taxon>Tylenchina</taxon>
        <taxon>Panagrolaimomorpha</taxon>
        <taxon>Strongyloidoidea</taxon>
        <taxon>Strongyloididae</taxon>
        <taxon>Strongyloides</taxon>
    </lineage>
</organism>
<dbReference type="InterPro" id="IPR051219">
    <property type="entry name" value="Heterochromatin_chromo-domain"/>
</dbReference>
<name>A0A0N5BUM2_STREA</name>
<dbReference type="InterPro" id="IPR000953">
    <property type="entry name" value="Chromo/chromo_shadow_dom"/>
</dbReference>
<evidence type="ECO:0000256" key="2">
    <source>
        <dbReference type="ARBA" id="ARBA00023242"/>
    </source>
</evidence>